<keyword evidence="3" id="KW-1185">Reference proteome</keyword>
<protein>
    <submittedName>
        <fullName evidence="2">Uncharacterized protein</fullName>
    </submittedName>
</protein>
<dbReference type="AlphaFoldDB" id="A0A6A5ZY66"/>
<name>A0A6A5ZY66_9PLEO</name>
<feature type="coiled-coil region" evidence="1">
    <location>
        <begin position="30"/>
        <end position="82"/>
    </location>
</feature>
<gene>
    <name evidence="2" type="ORF">P153DRAFT_371476</name>
</gene>
<reference evidence="2" key="1">
    <citation type="journal article" date="2020" name="Stud. Mycol.">
        <title>101 Dothideomycetes genomes: a test case for predicting lifestyles and emergence of pathogens.</title>
        <authorList>
            <person name="Haridas S."/>
            <person name="Albert R."/>
            <person name="Binder M."/>
            <person name="Bloem J."/>
            <person name="Labutti K."/>
            <person name="Salamov A."/>
            <person name="Andreopoulos B."/>
            <person name="Baker S."/>
            <person name="Barry K."/>
            <person name="Bills G."/>
            <person name="Bluhm B."/>
            <person name="Cannon C."/>
            <person name="Castanera R."/>
            <person name="Culley D."/>
            <person name="Daum C."/>
            <person name="Ezra D."/>
            <person name="Gonzalez J."/>
            <person name="Henrissat B."/>
            <person name="Kuo A."/>
            <person name="Liang C."/>
            <person name="Lipzen A."/>
            <person name="Lutzoni F."/>
            <person name="Magnuson J."/>
            <person name="Mondo S."/>
            <person name="Nolan M."/>
            <person name="Ohm R."/>
            <person name="Pangilinan J."/>
            <person name="Park H.-J."/>
            <person name="Ramirez L."/>
            <person name="Alfaro M."/>
            <person name="Sun H."/>
            <person name="Tritt A."/>
            <person name="Yoshinaga Y."/>
            <person name="Zwiers L.-H."/>
            <person name="Turgeon B."/>
            <person name="Goodwin S."/>
            <person name="Spatafora J."/>
            <person name="Crous P."/>
            <person name="Grigoriev I."/>
        </authorList>
    </citation>
    <scope>NUCLEOTIDE SEQUENCE</scope>
    <source>
        <strain evidence="2">CBS 119687</strain>
    </source>
</reference>
<dbReference type="EMBL" id="ML977522">
    <property type="protein sequence ID" value="KAF2123823.1"/>
    <property type="molecule type" value="Genomic_DNA"/>
</dbReference>
<organism evidence="2 3">
    <name type="scientific">Dothidotthia symphoricarpi CBS 119687</name>
    <dbReference type="NCBI Taxonomy" id="1392245"/>
    <lineage>
        <taxon>Eukaryota</taxon>
        <taxon>Fungi</taxon>
        <taxon>Dikarya</taxon>
        <taxon>Ascomycota</taxon>
        <taxon>Pezizomycotina</taxon>
        <taxon>Dothideomycetes</taxon>
        <taxon>Pleosporomycetidae</taxon>
        <taxon>Pleosporales</taxon>
        <taxon>Dothidotthiaceae</taxon>
        <taxon>Dothidotthia</taxon>
    </lineage>
</organism>
<dbReference type="RefSeq" id="XP_033518217.1">
    <property type="nucleotide sequence ID" value="XM_033669271.1"/>
</dbReference>
<evidence type="ECO:0000313" key="2">
    <source>
        <dbReference type="EMBL" id="KAF2123823.1"/>
    </source>
</evidence>
<dbReference type="Proteomes" id="UP000799771">
    <property type="component" value="Unassembled WGS sequence"/>
</dbReference>
<accession>A0A6A5ZY66</accession>
<sequence>MEASFETVITGKDKVIAVCDATEKAQNRLIAALEAQVKAKDNQIAVFEADIKAKDAVLTRQVEEIETKLNEVAARYEKREEA</sequence>
<dbReference type="GeneID" id="54409703"/>
<evidence type="ECO:0000256" key="1">
    <source>
        <dbReference type="SAM" id="Coils"/>
    </source>
</evidence>
<keyword evidence="1" id="KW-0175">Coiled coil</keyword>
<proteinExistence type="predicted"/>
<evidence type="ECO:0000313" key="3">
    <source>
        <dbReference type="Proteomes" id="UP000799771"/>
    </source>
</evidence>